<dbReference type="eggNOG" id="COG0223">
    <property type="taxonomic scope" value="Bacteria"/>
</dbReference>
<evidence type="ECO:0000313" key="3">
    <source>
        <dbReference type="Proteomes" id="UP000060787"/>
    </source>
</evidence>
<dbReference type="SUPFAM" id="SSF75005">
    <property type="entry name" value="Arabinanase/levansucrase/invertase"/>
    <property type="match status" value="1"/>
</dbReference>
<evidence type="ECO:0000259" key="1">
    <source>
        <dbReference type="Pfam" id="PF24793"/>
    </source>
</evidence>
<gene>
    <name evidence="2" type="ORF">LA76x_2677</name>
</gene>
<sequence length="545" mass="60392">MIDSESRPAGSLANPRLDPLEVDTVRAPAMRIAVLLPADRHRAWQKLARAALASIPGVQVDVRRVRAADAYRPDWSRLERATAMLAETPAPSADPQSPGDSRWDAVIDLAGLDSGGVDQDGAGDQWTAWRAASRHGVWQPLDAQGIHLAAAWPCHAAISAGLGGELLLVRDGAFVLDAVRFFADPDYPRSFERLYGEVATLLRGAVQELIVGAALPTTTAYAPQPSPTPLRRAVRGMRGKALAWRRRLVARWLSESWMIGVIDAPIQALIETPLASKIRWLGRRGSTHYRADPFGIPGDRHRLYCEVYDYRDGLGRIEAIELDRGDRIVQAEPARLQLPMHLSYPYLFEHDGGLYAIPETSANRRCELYRIEADGEWRPVAVLLEGVAAADASLFLHEGRFWLAYTDLGLGAFDNLCLSYADDLRGPWRPHALHPVKLDHCSSRPAGTPFLHQGALYRPAQDCSAGYGAAIAINRIEVCTPQRYREQVVRRCRPDPRGPNPHGLHTVSSWGERTLVDGKRYVFNLHELGRKLRYRGWRSPSGAGE</sequence>
<dbReference type="KEGG" id="laq:GLA29479_2971"/>
<proteinExistence type="predicted"/>
<dbReference type="RefSeq" id="WP_057918020.1">
    <property type="nucleotide sequence ID" value="NZ_CP011129.1"/>
</dbReference>
<dbReference type="STRING" id="84531.LA76x_2677"/>
<evidence type="ECO:0000313" key="2">
    <source>
        <dbReference type="EMBL" id="ALN80807.1"/>
    </source>
</evidence>
<dbReference type="Proteomes" id="UP000060787">
    <property type="component" value="Chromosome"/>
</dbReference>
<dbReference type="Pfam" id="PF24793">
    <property type="entry name" value="GINT1_N"/>
    <property type="match status" value="1"/>
</dbReference>
<protein>
    <recommendedName>
        <fullName evidence="1">Glucosamine inositolphosphorylceramide transferase 1 N-terminal domain-containing protein</fullName>
    </recommendedName>
</protein>
<dbReference type="KEGG" id="lab:LA76x_2677"/>
<name>A0A0S2FB79_LYSAN</name>
<dbReference type="InterPro" id="IPR023296">
    <property type="entry name" value="Glyco_hydro_beta-prop_sf"/>
</dbReference>
<organism evidence="2 3">
    <name type="scientific">Lysobacter antibioticus</name>
    <dbReference type="NCBI Taxonomy" id="84531"/>
    <lineage>
        <taxon>Bacteria</taxon>
        <taxon>Pseudomonadati</taxon>
        <taxon>Pseudomonadota</taxon>
        <taxon>Gammaproteobacteria</taxon>
        <taxon>Lysobacterales</taxon>
        <taxon>Lysobacteraceae</taxon>
        <taxon>Lysobacter</taxon>
    </lineage>
</organism>
<dbReference type="InterPro" id="IPR056442">
    <property type="entry name" value="GINT1_N"/>
</dbReference>
<reference evidence="2 3" key="1">
    <citation type="journal article" date="2015" name="BMC Genomics">
        <title>Comparative genomics and metabolic profiling of the genus Lysobacter.</title>
        <authorList>
            <person name="de Bruijn I."/>
            <person name="Cheng X."/>
            <person name="de Jager V."/>
            <person name="Exposito R.G."/>
            <person name="Watrous J."/>
            <person name="Patel N."/>
            <person name="Postma J."/>
            <person name="Dorrestein P.C."/>
            <person name="Kobayashi D."/>
            <person name="Raaijmakers J.M."/>
        </authorList>
    </citation>
    <scope>NUCLEOTIDE SEQUENCE [LARGE SCALE GENOMIC DNA]</scope>
    <source>
        <strain evidence="2 3">76</strain>
    </source>
</reference>
<accession>A0A0S2FB79</accession>
<keyword evidence="3" id="KW-1185">Reference proteome</keyword>
<dbReference type="AlphaFoldDB" id="A0A0S2FB79"/>
<dbReference type="PATRIC" id="fig|84531.7.peg.2911"/>
<dbReference type="EMBL" id="CP011129">
    <property type="protein sequence ID" value="ALN80807.1"/>
    <property type="molecule type" value="Genomic_DNA"/>
</dbReference>
<feature type="domain" description="Glucosamine inositolphosphorylceramide transferase 1 N-terminal" evidence="1">
    <location>
        <begin position="336"/>
        <end position="489"/>
    </location>
</feature>